<evidence type="ECO:0000256" key="5">
    <source>
        <dbReference type="ARBA" id="ARBA00022729"/>
    </source>
</evidence>
<dbReference type="Proteomes" id="UP000005627">
    <property type="component" value="Chromosome 3"/>
</dbReference>
<evidence type="ECO:0000256" key="11">
    <source>
        <dbReference type="SAM" id="MobiDB-lite"/>
    </source>
</evidence>
<dbReference type="PANTHER" id="PTHR31316">
    <property type="entry name" value="BETA-GLUCOSIDASE-LIKE PROTEIN NCA3, MITOCHONDRIAL-RELATED"/>
    <property type="match status" value="1"/>
</dbReference>
<evidence type="ECO:0000256" key="6">
    <source>
        <dbReference type="ARBA" id="ARBA00022801"/>
    </source>
</evidence>
<dbReference type="InterPro" id="IPR051526">
    <property type="entry name" value="Beta-Glucosidase_SUN"/>
</dbReference>
<dbReference type="RefSeq" id="XP_003680556.1">
    <property type="nucleotide sequence ID" value="XM_003680508.1"/>
</dbReference>
<name>G8ZS53_TORDE</name>
<keyword evidence="14" id="KW-1185">Reference proteome</keyword>
<dbReference type="FunCoup" id="G8ZS53">
    <property type="interactions" value="65"/>
</dbReference>
<protein>
    <submittedName>
        <fullName evidence="13">Uncharacterized protein</fullName>
    </submittedName>
</protein>
<evidence type="ECO:0000256" key="8">
    <source>
        <dbReference type="ARBA" id="ARBA00023295"/>
    </source>
</evidence>
<feature type="compositionally biased region" description="Low complexity" evidence="11">
    <location>
        <begin position="75"/>
        <end position="149"/>
    </location>
</feature>
<dbReference type="GO" id="GO:0000272">
    <property type="term" value="P:polysaccharide catabolic process"/>
    <property type="evidence" value="ECO:0007669"/>
    <property type="project" value="UniProtKB-KW"/>
</dbReference>
<evidence type="ECO:0000313" key="14">
    <source>
        <dbReference type="Proteomes" id="UP000005627"/>
    </source>
</evidence>
<keyword evidence="8" id="KW-0326">Glycosidase</keyword>
<keyword evidence="5 12" id="KW-0732">Signal</keyword>
<feature type="signal peptide" evidence="12">
    <location>
        <begin position="1"/>
        <end position="20"/>
    </location>
</feature>
<evidence type="ECO:0000256" key="4">
    <source>
        <dbReference type="ARBA" id="ARBA00022525"/>
    </source>
</evidence>
<dbReference type="GO" id="GO:0009277">
    <property type="term" value="C:fungal-type cell wall"/>
    <property type="evidence" value="ECO:0007669"/>
    <property type="project" value="TreeGrafter"/>
</dbReference>
<dbReference type="GeneID" id="11500680"/>
<evidence type="ECO:0000313" key="13">
    <source>
        <dbReference type="EMBL" id="CCE91345.1"/>
    </source>
</evidence>
<dbReference type="InParanoid" id="G8ZS53"/>
<dbReference type="Pfam" id="PF03856">
    <property type="entry name" value="SUN"/>
    <property type="match status" value="1"/>
</dbReference>
<keyword evidence="10" id="KW-0624">Polysaccharide degradation</keyword>
<evidence type="ECO:0000256" key="2">
    <source>
        <dbReference type="ARBA" id="ARBA00010579"/>
    </source>
</evidence>
<feature type="chain" id="PRO_5003519622" evidence="12">
    <location>
        <begin position="21"/>
        <end position="424"/>
    </location>
</feature>
<comment type="similarity">
    <text evidence="2">Belongs to the SUN family.</text>
</comment>
<keyword evidence="6" id="KW-0378">Hydrolase</keyword>
<dbReference type="GO" id="GO:0031505">
    <property type="term" value="P:fungal-type cell wall organization"/>
    <property type="evidence" value="ECO:0007669"/>
    <property type="project" value="TreeGrafter"/>
</dbReference>
<dbReference type="KEGG" id="tdl:TDEL_0C04560"/>
<keyword evidence="3" id="KW-0134">Cell wall</keyword>
<keyword evidence="9" id="KW-0961">Cell wall biogenesis/degradation</keyword>
<reference evidence="13 14" key="1">
    <citation type="journal article" date="2011" name="Proc. Natl. Acad. Sci. U.S.A.">
        <title>Evolutionary erosion of yeast sex chromosomes by mating-type switching accidents.</title>
        <authorList>
            <person name="Gordon J.L."/>
            <person name="Armisen D."/>
            <person name="Proux-Wera E."/>
            <person name="Oheigeartaigh S.S."/>
            <person name="Byrne K.P."/>
            <person name="Wolfe K.H."/>
        </authorList>
    </citation>
    <scope>NUCLEOTIDE SEQUENCE [LARGE SCALE GENOMIC DNA]</scope>
    <source>
        <strain evidence="14">ATCC 10662 / CBS 1146 / NBRC 0425 / NCYC 2629 / NRRL Y-866</strain>
    </source>
</reference>
<sequence length="424" mass="44075">MKFSTALATTLIGANAIVSALPHMHVKRDEDCVTTVTDAHQHKRAVAVEYVYQTVTVDGHGQTVGRISAVTESQTAVPTTLTPSTSSAEATTTSSPATAVTSSSFEQKTTSTTSSSKTAETSTTSTSSSSAKVGSSTSSSAKATSTSTSSGGIYGDLAAFSGPTEKFQDGTIPCSQFPAGQGVVAIDWINQGGWSGIENPDTSTGGSCADGSYCSYACQAGMSKTQWPSSQPADGRSIGGLYCKNGMLYRSNTNNDYLCEWGYPSAYVVSQLNQGVAVCRTDYPGTENMVIPTYVGAGQSQPLTVVDQDTYYTWQGMKTSAQYYVNNAGVSLEDGCVWGNAGSGIGNWAPMNFGAGHTNGISYLSLIPNPNNRTPLNFNVKIVASDSSSVVQGECKYENGVYNGSGSDGCTVAVTSGSAHFVLY</sequence>
<evidence type="ECO:0000256" key="1">
    <source>
        <dbReference type="ARBA" id="ARBA00004191"/>
    </source>
</evidence>
<dbReference type="PANTHER" id="PTHR31316:SF0">
    <property type="entry name" value="SECRETED BETA-GLUCOSIDASE SIM1-RELATED"/>
    <property type="match status" value="1"/>
</dbReference>
<dbReference type="InterPro" id="IPR005556">
    <property type="entry name" value="SUN"/>
</dbReference>
<organism evidence="13 14">
    <name type="scientific">Torulaspora delbrueckii</name>
    <name type="common">Yeast</name>
    <name type="synonym">Candida colliculosa</name>
    <dbReference type="NCBI Taxonomy" id="4950"/>
    <lineage>
        <taxon>Eukaryota</taxon>
        <taxon>Fungi</taxon>
        <taxon>Dikarya</taxon>
        <taxon>Ascomycota</taxon>
        <taxon>Saccharomycotina</taxon>
        <taxon>Saccharomycetes</taxon>
        <taxon>Saccharomycetales</taxon>
        <taxon>Saccharomycetaceae</taxon>
        <taxon>Torulaspora</taxon>
    </lineage>
</organism>
<dbReference type="eggNOG" id="ENOG502QPVV">
    <property type="taxonomic scope" value="Eukaryota"/>
</dbReference>
<dbReference type="GO" id="GO:0016798">
    <property type="term" value="F:hydrolase activity, acting on glycosyl bonds"/>
    <property type="evidence" value="ECO:0007669"/>
    <property type="project" value="UniProtKB-KW"/>
</dbReference>
<dbReference type="STRING" id="1076872.G8ZS53"/>
<comment type="subcellular location">
    <subcellularLocation>
        <location evidence="1">Secreted</location>
        <location evidence="1">Cell wall</location>
    </subcellularLocation>
</comment>
<keyword evidence="7" id="KW-0119">Carbohydrate metabolism</keyword>
<evidence type="ECO:0000256" key="7">
    <source>
        <dbReference type="ARBA" id="ARBA00023277"/>
    </source>
</evidence>
<dbReference type="EMBL" id="HE616744">
    <property type="protein sequence ID" value="CCE91345.1"/>
    <property type="molecule type" value="Genomic_DNA"/>
</dbReference>
<dbReference type="OrthoDB" id="5339822at2759"/>
<dbReference type="GO" id="GO:0009986">
    <property type="term" value="C:cell surface"/>
    <property type="evidence" value="ECO:0007669"/>
    <property type="project" value="TreeGrafter"/>
</dbReference>
<evidence type="ECO:0000256" key="12">
    <source>
        <dbReference type="SAM" id="SignalP"/>
    </source>
</evidence>
<dbReference type="HOGENOM" id="CLU_033459_2_0_1"/>
<accession>G8ZS53</accession>
<dbReference type="AlphaFoldDB" id="G8ZS53"/>
<keyword evidence="4" id="KW-0964">Secreted</keyword>
<evidence type="ECO:0000256" key="9">
    <source>
        <dbReference type="ARBA" id="ARBA00023316"/>
    </source>
</evidence>
<feature type="region of interest" description="Disordered" evidence="11">
    <location>
        <begin position="74"/>
        <end position="149"/>
    </location>
</feature>
<proteinExistence type="inferred from homology"/>
<evidence type="ECO:0000256" key="3">
    <source>
        <dbReference type="ARBA" id="ARBA00022512"/>
    </source>
</evidence>
<gene>
    <name evidence="13" type="primary">TDEL0C04560</name>
    <name evidence="13" type="ORF">TDEL_0C04560</name>
</gene>
<evidence type="ECO:0000256" key="10">
    <source>
        <dbReference type="ARBA" id="ARBA00023326"/>
    </source>
</evidence>